<sequence length="178" mass="19600">MARPTPELISALRTTAARLREGSPFAWGHMGACICGHLAQTITCLSPAEIHARAMERHGDWSEQSVEHCPASGLAIDHVIDEMLALGMVHSDIRHLERLSDPRVLARVPSRYLRRQEQANAVQYMEAWAELLEDELARVNRHHSPKAAPIQEAAPVKVAPEKAAAVKAEALETTKAAR</sequence>
<dbReference type="Proteomes" id="UP000320390">
    <property type="component" value="Chromosome"/>
</dbReference>
<name>A0A518ENF6_9BACT</name>
<accession>A0A518ENF6</accession>
<proteinExistence type="predicted"/>
<dbReference type="RefSeq" id="WP_419190997.1">
    <property type="nucleotide sequence ID" value="NZ_CP036434.1"/>
</dbReference>
<evidence type="ECO:0000313" key="1">
    <source>
        <dbReference type="EMBL" id="QDV05620.1"/>
    </source>
</evidence>
<keyword evidence="2" id="KW-1185">Reference proteome</keyword>
<gene>
    <name evidence="1" type="ORF">Poly30_11190</name>
</gene>
<dbReference type="AlphaFoldDB" id="A0A518ENF6"/>
<reference evidence="1 2" key="1">
    <citation type="submission" date="2019-02" db="EMBL/GenBank/DDBJ databases">
        <title>Deep-cultivation of Planctomycetes and their phenomic and genomic characterization uncovers novel biology.</title>
        <authorList>
            <person name="Wiegand S."/>
            <person name="Jogler M."/>
            <person name="Boedeker C."/>
            <person name="Pinto D."/>
            <person name="Vollmers J."/>
            <person name="Rivas-Marin E."/>
            <person name="Kohn T."/>
            <person name="Peeters S.H."/>
            <person name="Heuer A."/>
            <person name="Rast P."/>
            <person name="Oberbeckmann S."/>
            <person name="Bunk B."/>
            <person name="Jeske O."/>
            <person name="Meyerdierks A."/>
            <person name="Storesund J.E."/>
            <person name="Kallscheuer N."/>
            <person name="Luecker S."/>
            <person name="Lage O.M."/>
            <person name="Pohl T."/>
            <person name="Merkel B.J."/>
            <person name="Hornburger P."/>
            <person name="Mueller R.-W."/>
            <person name="Bruemmer F."/>
            <person name="Labrenz M."/>
            <person name="Spormann A.M."/>
            <person name="Op den Camp H."/>
            <person name="Overmann J."/>
            <person name="Amann R."/>
            <person name="Jetten M.S.M."/>
            <person name="Mascher T."/>
            <person name="Medema M.H."/>
            <person name="Devos D.P."/>
            <person name="Kaster A.-K."/>
            <person name="Ovreas L."/>
            <person name="Rohde M."/>
            <person name="Galperin M.Y."/>
            <person name="Jogler C."/>
        </authorList>
    </citation>
    <scope>NUCLEOTIDE SEQUENCE [LARGE SCALE GENOMIC DNA]</scope>
    <source>
        <strain evidence="1 2">Poly30</strain>
    </source>
</reference>
<protein>
    <submittedName>
        <fullName evidence="1">Uncharacterized protein</fullName>
    </submittedName>
</protein>
<dbReference type="EMBL" id="CP036434">
    <property type="protein sequence ID" value="QDV05620.1"/>
    <property type="molecule type" value="Genomic_DNA"/>
</dbReference>
<evidence type="ECO:0000313" key="2">
    <source>
        <dbReference type="Proteomes" id="UP000320390"/>
    </source>
</evidence>
<organism evidence="1 2">
    <name type="scientific">Saltatorellus ferox</name>
    <dbReference type="NCBI Taxonomy" id="2528018"/>
    <lineage>
        <taxon>Bacteria</taxon>
        <taxon>Pseudomonadati</taxon>
        <taxon>Planctomycetota</taxon>
        <taxon>Planctomycetia</taxon>
        <taxon>Planctomycetia incertae sedis</taxon>
        <taxon>Saltatorellus</taxon>
    </lineage>
</organism>